<keyword evidence="2" id="KW-1185">Reference proteome</keyword>
<evidence type="ECO:0000313" key="1">
    <source>
        <dbReference type="EMBL" id="KAI4323644.1"/>
    </source>
</evidence>
<proteinExistence type="predicted"/>
<dbReference type="Proteomes" id="UP000828941">
    <property type="component" value="Chromosome 9"/>
</dbReference>
<reference evidence="1 2" key="1">
    <citation type="journal article" date="2022" name="DNA Res.">
        <title>Chromosomal-level genome assembly of the orchid tree Bauhinia variegata (Leguminosae; Cercidoideae) supports the allotetraploid origin hypothesis of Bauhinia.</title>
        <authorList>
            <person name="Zhong Y."/>
            <person name="Chen Y."/>
            <person name="Zheng D."/>
            <person name="Pang J."/>
            <person name="Liu Y."/>
            <person name="Luo S."/>
            <person name="Meng S."/>
            <person name="Qian L."/>
            <person name="Wei D."/>
            <person name="Dai S."/>
            <person name="Zhou R."/>
        </authorList>
    </citation>
    <scope>NUCLEOTIDE SEQUENCE [LARGE SCALE GENOMIC DNA]</scope>
    <source>
        <strain evidence="1">BV-YZ2020</strain>
    </source>
</reference>
<sequence>MRRRRNIHTTGHAGRIRFSSFRWPRFLRRQLGRRLQPPSYGGSRGASSTNCTTTGCVVDVNSACPPELVVKSVDGVVVGCNSACRVFKSPQYCCTGNYTSGICGSTSYSQIFKTACPRAYSYALDYQTSALTCSSADYNITFCPTAIASTQPLQSGFSLLTNSILVQ</sequence>
<protein>
    <submittedName>
        <fullName evidence="1">Uncharacterized protein</fullName>
    </submittedName>
</protein>
<dbReference type="EMBL" id="CM039434">
    <property type="protein sequence ID" value="KAI4323644.1"/>
    <property type="molecule type" value="Genomic_DNA"/>
</dbReference>
<name>A0ACB9MJH1_BAUVA</name>
<comment type="caution">
    <text evidence="1">The sequence shown here is derived from an EMBL/GenBank/DDBJ whole genome shotgun (WGS) entry which is preliminary data.</text>
</comment>
<accession>A0ACB9MJH1</accession>
<evidence type="ECO:0000313" key="2">
    <source>
        <dbReference type="Proteomes" id="UP000828941"/>
    </source>
</evidence>
<organism evidence="1 2">
    <name type="scientific">Bauhinia variegata</name>
    <name type="common">Purple orchid tree</name>
    <name type="synonym">Phanera variegata</name>
    <dbReference type="NCBI Taxonomy" id="167791"/>
    <lineage>
        <taxon>Eukaryota</taxon>
        <taxon>Viridiplantae</taxon>
        <taxon>Streptophyta</taxon>
        <taxon>Embryophyta</taxon>
        <taxon>Tracheophyta</taxon>
        <taxon>Spermatophyta</taxon>
        <taxon>Magnoliopsida</taxon>
        <taxon>eudicotyledons</taxon>
        <taxon>Gunneridae</taxon>
        <taxon>Pentapetalae</taxon>
        <taxon>rosids</taxon>
        <taxon>fabids</taxon>
        <taxon>Fabales</taxon>
        <taxon>Fabaceae</taxon>
        <taxon>Cercidoideae</taxon>
        <taxon>Cercideae</taxon>
        <taxon>Bauhiniinae</taxon>
        <taxon>Bauhinia</taxon>
    </lineage>
</organism>
<gene>
    <name evidence="1" type="ORF">L6164_023233</name>
</gene>